<evidence type="ECO:0000313" key="2">
    <source>
        <dbReference type="EMBL" id="BBX20519.1"/>
    </source>
</evidence>
<organism evidence="2 3">
    <name type="scientific">Mycolicibacterium duvalii</name>
    <dbReference type="NCBI Taxonomy" id="39688"/>
    <lineage>
        <taxon>Bacteria</taxon>
        <taxon>Bacillati</taxon>
        <taxon>Actinomycetota</taxon>
        <taxon>Actinomycetes</taxon>
        <taxon>Mycobacteriales</taxon>
        <taxon>Mycobacteriaceae</taxon>
        <taxon>Mycolicibacterium</taxon>
    </lineage>
</organism>
<proteinExistence type="predicted"/>
<reference evidence="2 3" key="1">
    <citation type="journal article" date="2019" name="Emerg. Microbes Infect.">
        <title>Comprehensive subspecies identification of 175 nontuberculous mycobacteria species based on 7547 genomic profiles.</title>
        <authorList>
            <person name="Matsumoto Y."/>
            <person name="Kinjo T."/>
            <person name="Motooka D."/>
            <person name="Nabeya D."/>
            <person name="Jung N."/>
            <person name="Uechi K."/>
            <person name="Horii T."/>
            <person name="Iida T."/>
            <person name="Fujita J."/>
            <person name="Nakamura S."/>
        </authorList>
    </citation>
    <scope>NUCLEOTIDE SEQUENCE [LARGE SCALE GENOMIC DNA]</scope>
    <source>
        <strain evidence="2 3">JCM 6396</strain>
    </source>
</reference>
<protein>
    <submittedName>
        <fullName evidence="2">Uncharacterized protein</fullName>
    </submittedName>
</protein>
<keyword evidence="3" id="KW-1185">Reference proteome</keyword>
<evidence type="ECO:0000256" key="1">
    <source>
        <dbReference type="SAM" id="Phobius"/>
    </source>
</evidence>
<dbReference type="KEGG" id="mdu:MDUV_53790"/>
<evidence type="ECO:0000313" key="3">
    <source>
        <dbReference type="Proteomes" id="UP000467006"/>
    </source>
</evidence>
<keyword evidence="1" id="KW-0812">Transmembrane</keyword>
<dbReference type="RefSeq" id="WP_133117669.1">
    <property type="nucleotide sequence ID" value="NZ_AP022563.1"/>
</dbReference>
<dbReference type="EMBL" id="AP022563">
    <property type="protein sequence ID" value="BBX20519.1"/>
    <property type="molecule type" value="Genomic_DNA"/>
</dbReference>
<keyword evidence="1" id="KW-0472">Membrane</keyword>
<name>A0A7I7KAA8_9MYCO</name>
<dbReference type="InterPro" id="IPR035973">
    <property type="entry name" value="Cyt_c_oxidase_su3-like_sf"/>
</dbReference>
<sequence>MSTTVAPRPGMGFRPSWRFPRTASLTLLASAVTMLVATTAPLAPLVYWLLSGLALTAALAVLVVGERSWERSVDRARAAGIVAR</sequence>
<dbReference type="SUPFAM" id="SSF81452">
    <property type="entry name" value="Cytochrome c oxidase subunit III-like"/>
    <property type="match status" value="1"/>
</dbReference>
<keyword evidence="1" id="KW-1133">Transmembrane helix</keyword>
<dbReference type="GO" id="GO:0016020">
    <property type="term" value="C:membrane"/>
    <property type="evidence" value="ECO:0007669"/>
    <property type="project" value="InterPro"/>
</dbReference>
<gene>
    <name evidence="2" type="ORF">MDUV_53790</name>
</gene>
<accession>A0A7I7KAA8</accession>
<feature type="transmembrane region" description="Helical" evidence="1">
    <location>
        <begin position="47"/>
        <end position="65"/>
    </location>
</feature>
<dbReference type="AlphaFoldDB" id="A0A7I7KAA8"/>
<dbReference type="GO" id="GO:0009055">
    <property type="term" value="F:electron transfer activity"/>
    <property type="evidence" value="ECO:0007669"/>
    <property type="project" value="InterPro"/>
</dbReference>
<dbReference type="Proteomes" id="UP000467006">
    <property type="component" value="Chromosome"/>
</dbReference>